<gene>
    <name evidence="2" type="primary">hemZ</name>
    <name evidence="2" type="ORF">C5Q96_02725</name>
</gene>
<dbReference type="CDD" id="cd01335">
    <property type="entry name" value="Radical_SAM"/>
    <property type="match status" value="1"/>
</dbReference>
<dbReference type="SFLD" id="SFLDG01082">
    <property type="entry name" value="B12-binding_domain_containing"/>
    <property type="match status" value="1"/>
</dbReference>
<sequence length="461" mass="52892">MLLYRLYVNGIHNEHHYSELAREFFADDEYEVIPINIENAKNLSLGDYSLIFNADLGQDRDCIKRDIFRTLSEITGKSPDWGTLTGVKPLKPAMNLYLEGYDFSEVEKGLSDIYMVSDCKRKLIDEILRYQIENVPVADSNKWSIYTSIPFCPSLCSYCSFGSELARDKSILRYIPELKKEINECGRLFRESGKSIESVYFGGGTPTSLNAMELVSLFNSIEHSFDIKLRDMETTVEAGRPDTIDKDRLSAIKEFGVRRISINPQSLNDETLKKIGRSHSSDDIRNAFKLAREYEFEVINSDVIAGLPDETADDIENTIKKLIDIGANNITVHTLSVKRGSKLKQEDPDYHLRGIREVETMLEKASNILHAAGFVPYYVYRQKHQMGSFENTGWCIPGLHSLYNIRIMEEMQTIMGLGAGAIGKRYFPSENRLERIPNINDYRMYVERIDNIIARKHKYFD</sequence>
<dbReference type="PROSITE" id="PS51918">
    <property type="entry name" value="RADICAL_SAM"/>
    <property type="match status" value="1"/>
</dbReference>
<dbReference type="EMBL" id="CP027228">
    <property type="protein sequence ID" value="AVM47828.1"/>
    <property type="molecule type" value="Genomic_DNA"/>
</dbReference>
<dbReference type="GO" id="GO:0006779">
    <property type="term" value="P:porphyrin-containing compound biosynthetic process"/>
    <property type="evidence" value="ECO:0007669"/>
    <property type="project" value="TreeGrafter"/>
</dbReference>
<dbReference type="SFLD" id="SFLDS00029">
    <property type="entry name" value="Radical_SAM"/>
    <property type="match status" value="1"/>
</dbReference>
<dbReference type="InterPro" id="IPR007197">
    <property type="entry name" value="rSAM"/>
</dbReference>
<dbReference type="PANTHER" id="PTHR13932:SF1">
    <property type="entry name" value="OXYGEN-INDEPENDENT COPROPORPHYRINOGEN-III OXIDASE-LIKE PROTEIN HEMZ"/>
    <property type="match status" value="1"/>
</dbReference>
<protein>
    <submittedName>
        <fullName evidence="2">Coproporphyrinogen dehydrogenase HemZ</fullName>
    </submittedName>
</protein>
<dbReference type="Gene3D" id="3.80.30.20">
    <property type="entry name" value="tm_1862 like domain"/>
    <property type="match status" value="1"/>
</dbReference>
<feature type="domain" description="Radical SAM core" evidence="1">
    <location>
        <begin position="137"/>
        <end position="372"/>
    </location>
</feature>
<dbReference type="GO" id="GO:0005737">
    <property type="term" value="C:cytoplasm"/>
    <property type="evidence" value="ECO:0007669"/>
    <property type="project" value="TreeGrafter"/>
</dbReference>
<dbReference type="SUPFAM" id="SSF102114">
    <property type="entry name" value="Radical SAM enzymes"/>
    <property type="match status" value="1"/>
</dbReference>
<reference evidence="3" key="1">
    <citation type="submission" date="2018-02" db="EMBL/GenBank/DDBJ databases">
        <authorList>
            <person name="Holder M.E."/>
            <person name="Ajami N.J."/>
            <person name="Petrosino J.F."/>
        </authorList>
    </citation>
    <scope>NUCLEOTIDE SEQUENCE [LARGE SCALE GENOMIC DNA]</scope>
    <source>
        <strain evidence="3">CCUG 47132</strain>
    </source>
</reference>
<organism evidence="2 3">
    <name type="scientific">Mogibacterium diversum</name>
    <dbReference type="NCBI Taxonomy" id="114527"/>
    <lineage>
        <taxon>Bacteria</taxon>
        <taxon>Bacillati</taxon>
        <taxon>Bacillota</taxon>
        <taxon>Clostridia</taxon>
        <taxon>Peptostreptococcales</taxon>
        <taxon>Anaerovoracaceae</taxon>
        <taxon>Mogibacterium</taxon>
    </lineage>
</organism>
<dbReference type="SFLD" id="SFLDG01065">
    <property type="entry name" value="anaerobic_coproporphyrinogen-I"/>
    <property type="match status" value="1"/>
</dbReference>
<dbReference type="SFLD" id="SFLDF00310">
    <property type="entry name" value="oxygen-independent_coproporphy"/>
    <property type="match status" value="1"/>
</dbReference>
<dbReference type="SMART" id="SM00729">
    <property type="entry name" value="Elp3"/>
    <property type="match status" value="1"/>
</dbReference>
<evidence type="ECO:0000259" key="1">
    <source>
        <dbReference type="PROSITE" id="PS51918"/>
    </source>
</evidence>
<dbReference type="Pfam" id="PF04055">
    <property type="entry name" value="Radical_SAM"/>
    <property type="match status" value="1"/>
</dbReference>
<dbReference type="PANTHER" id="PTHR13932">
    <property type="entry name" value="COPROPORPHYRINIGEN III OXIDASE"/>
    <property type="match status" value="1"/>
</dbReference>
<dbReference type="InterPro" id="IPR023995">
    <property type="entry name" value="HemZ"/>
</dbReference>
<keyword evidence="3" id="KW-1185">Reference proteome</keyword>
<evidence type="ECO:0000313" key="3">
    <source>
        <dbReference type="Proteomes" id="UP000237883"/>
    </source>
</evidence>
<dbReference type="GO" id="GO:0051539">
    <property type="term" value="F:4 iron, 4 sulfur cluster binding"/>
    <property type="evidence" value="ECO:0007669"/>
    <property type="project" value="TreeGrafter"/>
</dbReference>
<dbReference type="KEGG" id="mdv:C5Q96_02725"/>
<dbReference type="GO" id="GO:0003824">
    <property type="term" value="F:catalytic activity"/>
    <property type="evidence" value="ECO:0007669"/>
    <property type="project" value="InterPro"/>
</dbReference>
<dbReference type="NCBIfam" id="TIGR03994">
    <property type="entry name" value="rSAM_HemZ"/>
    <property type="match status" value="1"/>
</dbReference>
<dbReference type="InterPro" id="IPR006638">
    <property type="entry name" value="Elp3/MiaA/NifB-like_rSAM"/>
</dbReference>
<dbReference type="Proteomes" id="UP000237883">
    <property type="component" value="Chromosome"/>
</dbReference>
<dbReference type="InterPro" id="IPR034505">
    <property type="entry name" value="Coproporphyrinogen-III_oxidase"/>
</dbReference>
<evidence type="ECO:0000313" key="2">
    <source>
        <dbReference type="EMBL" id="AVM47828.1"/>
    </source>
</evidence>
<proteinExistence type="predicted"/>
<accession>A0A2S0L3H6</accession>
<name>A0A2S0L3H6_9FIRM</name>
<dbReference type="AlphaFoldDB" id="A0A2S0L3H6"/>
<dbReference type="InterPro" id="IPR023404">
    <property type="entry name" value="rSAM_horseshoe"/>
</dbReference>
<dbReference type="InterPro" id="IPR058240">
    <property type="entry name" value="rSAM_sf"/>
</dbReference>